<dbReference type="Pfam" id="PF24993">
    <property type="entry name" value="GNC1_N"/>
    <property type="match status" value="1"/>
</dbReference>
<dbReference type="GO" id="GO:0034198">
    <property type="term" value="P:cellular response to amino acid starvation"/>
    <property type="evidence" value="ECO:0007669"/>
    <property type="project" value="TreeGrafter"/>
</dbReference>
<dbReference type="SUPFAM" id="SSF48371">
    <property type="entry name" value="ARM repeat"/>
    <property type="match status" value="4"/>
</dbReference>
<evidence type="ECO:0000256" key="3">
    <source>
        <dbReference type="PROSITE-ProRule" id="PRU00103"/>
    </source>
</evidence>
<evidence type="ECO:0000259" key="5">
    <source>
        <dbReference type="SMART" id="SM01349"/>
    </source>
</evidence>
<keyword evidence="2" id="KW-0677">Repeat</keyword>
<dbReference type="Gene3D" id="1.25.10.10">
    <property type="entry name" value="Leucine-rich Repeat Variant"/>
    <property type="match status" value="5"/>
</dbReference>
<dbReference type="GO" id="GO:0006417">
    <property type="term" value="P:regulation of translation"/>
    <property type="evidence" value="ECO:0007669"/>
    <property type="project" value="TreeGrafter"/>
</dbReference>
<dbReference type="Pfam" id="PF24916">
    <property type="entry name" value="HEAT_GCN1_fung"/>
    <property type="match status" value="1"/>
</dbReference>
<accession>A0A9P6VZA3</accession>
<feature type="repeat" description="HEAT" evidence="3">
    <location>
        <begin position="1557"/>
        <end position="1595"/>
    </location>
</feature>
<dbReference type="Pfam" id="PF12074">
    <property type="entry name" value="Gcn1_N"/>
    <property type="match status" value="1"/>
</dbReference>
<dbReference type="Pfam" id="PF24984">
    <property type="entry name" value="HEAT_EF3_GNC1"/>
    <property type="match status" value="1"/>
</dbReference>
<dbReference type="PANTHER" id="PTHR23346">
    <property type="entry name" value="TRANSLATIONAL ACTIVATOR GCN1-RELATED"/>
    <property type="match status" value="1"/>
</dbReference>
<dbReference type="PROSITE" id="PS50077">
    <property type="entry name" value="HEAT_REPEAT"/>
    <property type="match status" value="3"/>
</dbReference>
<reference evidence="6 7" key="1">
    <citation type="submission" date="2020-11" db="EMBL/GenBank/DDBJ databases">
        <title>Kefir isolates.</title>
        <authorList>
            <person name="Marcisauskas S."/>
            <person name="Kim Y."/>
            <person name="Blasche S."/>
        </authorList>
    </citation>
    <scope>NUCLEOTIDE SEQUENCE [LARGE SCALE GENOMIC DNA]</scope>
    <source>
        <strain evidence="6 7">KR</strain>
    </source>
</reference>
<dbReference type="OrthoDB" id="5148094at2759"/>
<dbReference type="InterPro" id="IPR056810">
    <property type="entry name" value="GNC1-like_N"/>
</dbReference>
<feature type="repeat" description="HEAT" evidence="3">
    <location>
        <begin position="1676"/>
        <end position="1714"/>
    </location>
</feature>
<protein>
    <submittedName>
        <fullName evidence="6">Translational activator of GCN4</fullName>
    </submittedName>
</protein>
<dbReference type="Pfam" id="PF23271">
    <property type="entry name" value="HEAT_GCN1"/>
    <property type="match status" value="1"/>
</dbReference>
<sequence>MAEQQGGNADWEAVVQQARSTLAGTRPAPRKETLAQLRTLASKPSLEPNQVQDIVRLILPTVPRYQDAASRQAVLAVVSALLARDNAAGTADETANAAATTNGKPASALSTGLIKWLESETGQVEKSGATSTRLALLGWAATIYASVPAEHPLDDAPFLSLATSLSSLLNVVLDDSAGAKETLRKSALVVTRRAVRTRHEAIPRLVRTLTSAKADPTFRHAPLIGLAIDVALRLRDPKGKKDVGKGYVDELKDVVREYYLSAVVPSKAVPPRQVVTAFTDFLGATVTSEMATSTYLPAFEKALNRFAEPALVILEGFLAAVPEVVQGDVALQQRLAPAVLASAKSTSAPTRAAVVRLFATLYASGDEATLLPIAEQVYTPIRQGKTTSADHRTTLYTLFAAFPPSAKLSPEISSTVLGALAKETTEHTVVAMSRALSVHLPQALLADAAVPAPHAAALVKMMADTKPVLRRLAQVMVGNVFWALRQADAEATEAEKAFATALWPGFEASLKTVTTSMLNSPSGPLEGYVAVAVLKSRAHKWQVKKIDDAMAANATLQTLGQIGAKPNFFLYDKVWRKATTPEDGTWLAHALEAYFSRDEEKIATDETIRAGFAAALIQLATEGASHKVRDLVAAFVRTANTHSPKLTHLALRDGMRTWLVQQEKAKATAKPVTAATAEDAAAPVDVAPRLRQLLYALATFDEELEEPVREELLVQLAVLSHHPRLATTEGSLWVELLMKARLAPDALIDRNLDALLDQVLADAAFVPSSKAFSDAAYSTAATMALVLPDKAIPALFAQFEDDLQPSHLEFIGATEFGVWGTPEGQAFVDVLADAKKKSTTPVGKANSKEHQIALWEAELRESLARKKPVATQLSKQDRAALDKQLALEAEIRSQVATALGRLRRGFRLALCLVESQAELVREYLASMIEKTLAVITLQPATLVAEEAFTTYRALANICSERLGVFRVALGVAVLRSVEAQVVPDNFRAEPLPDLVSRVLFQLRFLSEQQPFDAGTFAYAAPLTSKILRNGGVGIDKTQAEAALEQLALALDFIAFHVRKCGDTAYPRATLIGDLFAALLGYPSLSRPAATALADLGTAIADNATEEEIAAILDGALAEEAFVRLAALQALQPLDLTELEFPTSLWVLSHDVDARNRELALTIWQENGLAVPESFLPRLIPLLSHASNAVREATAAAIADGVALHPDHVADALIQLIAEYEDKAKELVPEYDRFGMLVEESLSREDPWKARRALATALRLMSPSFSAAEVKTFFDLLIDGKALGDRSQSVRSELLEAAQVVIDLHGKENLQDLIATFEEYLARPRSGDEVEDLVVESLVILFGRLARHLDPTDPRIKTVVGRLVEALKTPSEVVQAAVCDCLPPLIKVTADDTPDLVDALLNDLFNAPKYAERRGAAYGLAGVVCGRGLSAIQEFGLMGRLQDNAEDKKAVQARQGAVFGYEVLATVLGRLFEPYISDIIPTLLACFGDSSIDVREATQDASKAIMSRLSGHAVKVILPTLLEGLDDKQWRTKKGAIELMGAMAFLAPRQLSASLPTILPRLTEVITDTHKQVREAANTSLKRFGEVVTNPEIKEMTNVLLDALIDPARKTPAALDALLTTTFAHFIDASSLALLIPILDRGLRERSADVKRKSAAIVGNMATLTEPRDLIPYLNQLVPLLRDVLVDPVPEARSTSAKSLGGLVERLGESNFPDLIDSLMGVLKSPAAQVDQQGAAQGIAEILAGLGIDRLEDLLPVILQNTSSPRVFVREGHISLLVFLPVTFGDRFSPYLGKIIQPVLSGLADDSDFVREASMRAGRMIVANHSTKAIDLLLPELELGLFDESWRIRQSSVQLVGDLLFRISGISGKVGDVDEDAAEDDDEAMPGMEAAKKALIEGLGKERRDRVLAAIYIVRQDSVGAVRQAAIGVWKALVSNTPRTVREILPTLMSIVVRILASPALEQRETAARCLADTCRRLGEAVLGEVIAILQKAMASDDRRQREGVCLALTELMANSSKSSLEAHEDAVIAAVRTALVDSDATVRSAAAQAFDVAQQVIGTRSIDETIPTLLDALHKPGPTADAALEALREVMQVRSEKIFPVLVPRLIAKPITAFNARALSALVRVAGSALGRRLTHIVDALQSALESEQDEETKAALDDALTAVLVSVEDHESGLGSLQMHMLGLVKHESPKKRIVGCELFARFCQATEADFSDYVVDFIRQLVSLFDDRQPEVVGAAWSALDALVKTISKEQMEPLVVPLRRTIEGVGVPGHPVDGFSRPNGLKPILPILLQGLLAGTAEQREQAAYGLGDLVERTSPEAFKAYCIQTVGPLIRVIGDRFPPPVKSAILSTLTTLLTRVPQFVKPFFPQLQRTFVKSLVEPASLSVRNRAVAALGALMQHQPRVDPLVTELVNLTASEEGDVRDSVVNGLAATIASGGKNMSETSMSSAVDIISEAFAESPKESYATAVARLVAAVAQHSPDMLDFIIESFILATSTDLPPTQLSALALRELIDSAPAVLYEMNKDATVERVIKAASGAATGGTANPAIARPARDTKELMKERDPWRDDESVLSRL</sequence>
<gene>
    <name evidence="6" type="primary">GCN1</name>
    <name evidence="6" type="ORF">C6P46_006183</name>
</gene>
<dbReference type="InterPro" id="IPR056809">
    <property type="entry name" value="HEAT_GCN1_fung"/>
</dbReference>
<dbReference type="EMBL" id="PUHQ01000074">
    <property type="protein sequence ID" value="KAG0657901.1"/>
    <property type="molecule type" value="Genomic_DNA"/>
</dbReference>
<dbReference type="SMART" id="SM01349">
    <property type="entry name" value="TOG"/>
    <property type="match status" value="1"/>
</dbReference>
<dbReference type="InterPro" id="IPR034085">
    <property type="entry name" value="TOG"/>
</dbReference>
<evidence type="ECO:0000256" key="4">
    <source>
        <dbReference type="SAM" id="MobiDB-lite"/>
    </source>
</evidence>
<dbReference type="InterPro" id="IPR011989">
    <property type="entry name" value="ARM-like"/>
</dbReference>
<dbReference type="Pfam" id="PF24987">
    <property type="entry name" value="HEAT_EF3_N"/>
    <property type="match status" value="1"/>
</dbReference>
<evidence type="ECO:0000256" key="1">
    <source>
        <dbReference type="ARBA" id="ARBA00007366"/>
    </source>
</evidence>
<evidence type="ECO:0000313" key="6">
    <source>
        <dbReference type="EMBL" id="KAG0657901.1"/>
    </source>
</evidence>
<dbReference type="InterPro" id="IPR021133">
    <property type="entry name" value="HEAT_type_2"/>
</dbReference>
<feature type="region of interest" description="Disordered" evidence="4">
    <location>
        <begin position="2556"/>
        <end position="2577"/>
    </location>
</feature>
<feature type="repeat" description="HEAT" evidence="3">
    <location>
        <begin position="2027"/>
        <end position="2065"/>
    </location>
</feature>
<proteinExistence type="inferred from homology"/>
<dbReference type="InterPro" id="IPR016024">
    <property type="entry name" value="ARM-type_fold"/>
</dbReference>
<dbReference type="Proteomes" id="UP000777482">
    <property type="component" value="Unassembled WGS sequence"/>
</dbReference>
<organism evidence="6 7">
    <name type="scientific">Rhodotorula mucilaginosa</name>
    <name type="common">Yeast</name>
    <name type="synonym">Rhodotorula rubra</name>
    <dbReference type="NCBI Taxonomy" id="5537"/>
    <lineage>
        <taxon>Eukaryota</taxon>
        <taxon>Fungi</taxon>
        <taxon>Dikarya</taxon>
        <taxon>Basidiomycota</taxon>
        <taxon>Pucciniomycotina</taxon>
        <taxon>Microbotryomycetes</taxon>
        <taxon>Sporidiobolales</taxon>
        <taxon>Sporidiobolaceae</taxon>
        <taxon>Rhodotorula</taxon>
    </lineage>
</organism>
<comment type="caution">
    <text evidence="6">The sequence shown here is derived from an EMBL/GenBank/DDBJ whole genome shotgun (WGS) entry which is preliminary data.</text>
</comment>
<feature type="domain" description="TOG" evidence="5">
    <location>
        <begin position="1380"/>
        <end position="1616"/>
    </location>
</feature>
<dbReference type="GO" id="GO:0005829">
    <property type="term" value="C:cytosol"/>
    <property type="evidence" value="ECO:0007669"/>
    <property type="project" value="TreeGrafter"/>
</dbReference>
<dbReference type="GO" id="GO:0019887">
    <property type="term" value="F:protein kinase regulator activity"/>
    <property type="evidence" value="ECO:0007669"/>
    <property type="project" value="TreeGrafter"/>
</dbReference>
<name>A0A9P6VZA3_RHOMI</name>
<dbReference type="InterPro" id="IPR057546">
    <property type="entry name" value="HEAT_GCN1"/>
</dbReference>
<dbReference type="PANTHER" id="PTHR23346:SF7">
    <property type="entry name" value="STALLED RIBOSOME SENSOR GCN1"/>
    <property type="match status" value="1"/>
</dbReference>
<evidence type="ECO:0000256" key="2">
    <source>
        <dbReference type="ARBA" id="ARBA00022737"/>
    </source>
</evidence>
<comment type="similarity">
    <text evidence="1">Belongs to the GCN1 family.</text>
</comment>
<evidence type="ECO:0000313" key="7">
    <source>
        <dbReference type="Proteomes" id="UP000777482"/>
    </source>
</evidence>
<dbReference type="InterPro" id="IPR022716">
    <property type="entry name" value="Gcn1_N"/>
</dbReference>
<keyword evidence="7" id="KW-1185">Reference proteome</keyword>